<accession>A0ACC7LGJ7</accession>
<evidence type="ECO:0000313" key="2">
    <source>
        <dbReference type="Proteomes" id="UP001595191"/>
    </source>
</evidence>
<dbReference type="EMBL" id="JBHFPV010000001">
    <property type="protein sequence ID" value="MFH6602276.1"/>
    <property type="molecule type" value="Genomic_DNA"/>
</dbReference>
<sequence>MRITKQQKKLFYFLKEREKKQKSFTLEELSKATGYPLKASVKAKMSRNEWSEFIAKDNNDSYFSEGVLQIELNEFLRRISTKNRLSPYNGKLEKYDQDTRTLIQVSKNEFILAIELFNRPSTPNRLDAFLAHFINAFEKLLKAKTIQEKGRSAIWRNSKAEKKTKSIREILKETFPENSPLRMNLEYIIDLRDLSTHYILPELASIASRYFQSGVFNYSKLYQDFTDEKPIELEGIGLLSLVIEGKNLSINSLNKKYGNKKAHEIKSLIEKFQKKANAVRNPYFAIPVNLSIGIVDNSKNPNQTLANLTSSNAIFVEKTKDPKLSHPFMVKEVVKEVNNRILNHFSKDKLQEILPTRKKIEFNTDDFNSICENEKWKSQSNIFHFDHGNQVQHTYSEKCIDFIVKKLKTDKEYLSRVKKKRQSRIKKLKE</sequence>
<name>A0ACC7LGJ7_9FLAO</name>
<gene>
    <name evidence="1" type="ORF">ACEZ3G_02215</name>
</gene>
<reference evidence="1" key="1">
    <citation type="submission" date="2024-09" db="EMBL/GenBank/DDBJ databases">
        <authorList>
            <person name="Liu J."/>
        </authorList>
    </citation>
    <scope>NUCLEOTIDE SEQUENCE</scope>
    <source>
        <strain evidence="1">NBU2967</strain>
    </source>
</reference>
<dbReference type="Proteomes" id="UP001595191">
    <property type="component" value="Unassembled WGS sequence"/>
</dbReference>
<proteinExistence type="predicted"/>
<organism evidence="1 2">
    <name type="scientific">Meishania litoralis</name>
    <dbReference type="NCBI Taxonomy" id="3434685"/>
    <lineage>
        <taxon>Bacteria</taxon>
        <taxon>Pseudomonadati</taxon>
        <taxon>Bacteroidota</taxon>
        <taxon>Flavobacteriia</taxon>
        <taxon>Flavobacteriales</taxon>
        <taxon>Flavobacteriaceae</taxon>
        <taxon>Meishania</taxon>
    </lineage>
</organism>
<comment type="caution">
    <text evidence="1">The sequence shown here is derived from an EMBL/GenBank/DDBJ whole genome shotgun (WGS) entry which is preliminary data.</text>
</comment>
<protein>
    <submittedName>
        <fullName evidence="1">DUF3644 domain-containing protein</fullName>
    </submittedName>
</protein>
<evidence type="ECO:0000313" key="1">
    <source>
        <dbReference type="EMBL" id="MFH6602276.1"/>
    </source>
</evidence>
<keyword evidence="2" id="KW-1185">Reference proteome</keyword>